<dbReference type="PIRSF" id="PIRSF022536">
    <property type="entry name" value="A612L_SET"/>
    <property type="match status" value="1"/>
</dbReference>
<dbReference type="Gene3D" id="2.170.270.10">
    <property type="entry name" value="SET domain"/>
    <property type="match status" value="1"/>
</dbReference>
<name>A0A517QGP4_9PLAN</name>
<evidence type="ECO:0000313" key="2">
    <source>
        <dbReference type="EMBL" id="QDT30775.1"/>
    </source>
</evidence>
<evidence type="ECO:0000259" key="1">
    <source>
        <dbReference type="PROSITE" id="PS50280"/>
    </source>
</evidence>
<accession>A0A517QGP4</accession>
<reference evidence="2 3" key="1">
    <citation type="submission" date="2019-02" db="EMBL/GenBank/DDBJ databases">
        <title>Deep-cultivation of Planctomycetes and their phenomic and genomic characterization uncovers novel biology.</title>
        <authorList>
            <person name="Wiegand S."/>
            <person name="Jogler M."/>
            <person name="Boedeker C."/>
            <person name="Pinto D."/>
            <person name="Vollmers J."/>
            <person name="Rivas-Marin E."/>
            <person name="Kohn T."/>
            <person name="Peeters S.H."/>
            <person name="Heuer A."/>
            <person name="Rast P."/>
            <person name="Oberbeckmann S."/>
            <person name="Bunk B."/>
            <person name="Jeske O."/>
            <person name="Meyerdierks A."/>
            <person name="Storesund J.E."/>
            <person name="Kallscheuer N."/>
            <person name="Luecker S."/>
            <person name="Lage O.M."/>
            <person name="Pohl T."/>
            <person name="Merkel B.J."/>
            <person name="Hornburger P."/>
            <person name="Mueller R.-W."/>
            <person name="Bruemmer F."/>
            <person name="Labrenz M."/>
            <person name="Spormann A.M."/>
            <person name="Op den Camp H."/>
            <person name="Overmann J."/>
            <person name="Amann R."/>
            <person name="Jetten M.S.M."/>
            <person name="Mascher T."/>
            <person name="Medema M.H."/>
            <person name="Devos D.P."/>
            <person name="Kaster A.-K."/>
            <person name="Ovreas L."/>
            <person name="Rohde M."/>
            <person name="Galperin M.Y."/>
            <person name="Jogler C."/>
        </authorList>
    </citation>
    <scope>NUCLEOTIDE SEQUENCE [LARGE SCALE GENOMIC DNA]</scope>
    <source>
        <strain evidence="2 3">Mal48</strain>
    </source>
</reference>
<keyword evidence="3" id="KW-1185">Reference proteome</keyword>
<protein>
    <submittedName>
        <fullName evidence="2">SET domain protein</fullName>
    </submittedName>
</protein>
<dbReference type="SUPFAM" id="SSF82199">
    <property type="entry name" value="SET domain"/>
    <property type="match status" value="1"/>
</dbReference>
<proteinExistence type="predicted"/>
<dbReference type="InterPro" id="IPR009207">
    <property type="entry name" value="SET7_MeTrfase"/>
</dbReference>
<dbReference type="PANTHER" id="PTHR12197">
    <property type="entry name" value="HISTONE-LYSINE N-METHYLTRANSFERASE SMYD"/>
    <property type="match status" value="1"/>
</dbReference>
<dbReference type="KEGG" id="tpol:Mal48_00020"/>
<gene>
    <name evidence="2" type="ORF">Mal48_00020</name>
</gene>
<dbReference type="Pfam" id="PF00856">
    <property type="entry name" value="SET"/>
    <property type="match status" value="1"/>
</dbReference>
<dbReference type="EMBL" id="CP036267">
    <property type="protein sequence ID" value="QDT30775.1"/>
    <property type="molecule type" value="Genomic_DNA"/>
</dbReference>
<dbReference type="InterPro" id="IPR050869">
    <property type="entry name" value="H3K4_H4K5_MeTrfase"/>
</dbReference>
<sequence>MPLSHPDFIEVRNSPKKGRGVFAKQFISKGSVIEKVPILLVTWDEIADSELADYAFVYTEKKSAIALGYGSIYNHSYKPNARYDDVGRKTKIFSAIRDIEQGEEITVNYNGDPDNNAEVDFPVID</sequence>
<dbReference type="InterPro" id="IPR001214">
    <property type="entry name" value="SET_dom"/>
</dbReference>
<organism evidence="2 3">
    <name type="scientific">Thalassoglobus polymorphus</name>
    <dbReference type="NCBI Taxonomy" id="2527994"/>
    <lineage>
        <taxon>Bacteria</taxon>
        <taxon>Pseudomonadati</taxon>
        <taxon>Planctomycetota</taxon>
        <taxon>Planctomycetia</taxon>
        <taxon>Planctomycetales</taxon>
        <taxon>Planctomycetaceae</taxon>
        <taxon>Thalassoglobus</taxon>
    </lineage>
</organism>
<dbReference type="SMART" id="SM00317">
    <property type="entry name" value="SET"/>
    <property type="match status" value="1"/>
</dbReference>
<dbReference type="RefSeq" id="WP_145194944.1">
    <property type="nucleotide sequence ID" value="NZ_CP036267.1"/>
</dbReference>
<dbReference type="PROSITE" id="PS50280">
    <property type="entry name" value="SET"/>
    <property type="match status" value="1"/>
</dbReference>
<dbReference type="GO" id="GO:0062122">
    <property type="term" value="F:histone H3K37 methyltransferase activity"/>
    <property type="evidence" value="ECO:0007669"/>
    <property type="project" value="InterPro"/>
</dbReference>
<dbReference type="OrthoDB" id="279507at2"/>
<feature type="domain" description="SET" evidence="1">
    <location>
        <begin position="7"/>
        <end position="110"/>
    </location>
</feature>
<dbReference type="CDD" id="cd10540">
    <property type="entry name" value="SET_SpSet7-like"/>
    <property type="match status" value="1"/>
</dbReference>
<evidence type="ECO:0000313" key="3">
    <source>
        <dbReference type="Proteomes" id="UP000315724"/>
    </source>
</evidence>
<dbReference type="Proteomes" id="UP000315724">
    <property type="component" value="Chromosome"/>
</dbReference>
<dbReference type="AlphaFoldDB" id="A0A517QGP4"/>
<dbReference type="InterPro" id="IPR046341">
    <property type="entry name" value="SET_dom_sf"/>
</dbReference>